<protein>
    <submittedName>
        <fullName evidence="4">Plasmid partition protein B</fullName>
    </submittedName>
</protein>
<dbReference type="Proteomes" id="UP000254821">
    <property type="component" value="Unassembled WGS sequence"/>
</dbReference>
<feature type="domain" description="ParB-like N-terminal" evidence="3">
    <location>
        <begin position="52"/>
        <end position="137"/>
    </location>
</feature>
<dbReference type="InterPro" id="IPR014884">
    <property type="entry name" value="ParB_fam_C"/>
</dbReference>
<dbReference type="PANTHER" id="PTHR38973:SF1">
    <property type="entry name" value="PLASMID PARTITION PROTEIN B"/>
    <property type="match status" value="1"/>
</dbReference>
<name>A0A377TDE0_HAFAL</name>
<evidence type="ECO:0000256" key="2">
    <source>
        <dbReference type="ARBA" id="ARBA00023125"/>
    </source>
</evidence>
<sequence>MNTKRKTIGRTFNGSQISTDDERAIINQRFTLSSGKTAVFNLERVSAEDVAEKTFVQLVVNGRDQSGLTEASLSDITRTIKLQQFFPAIGRQVGDKIEILDGSRRRAAALLSKVGLTVLVTQAELSIDDARQLAADIQTAKEHNIREIGLRLLKLRENGMSQKEIAEVERLSAAKVTRAIQAASVPSEIVAIFPIQSELTYPDYKLLLDVHSQILKDGGSIDLLLKNVHEAKGELDKLEYLPPDEQKNILINLFKQEAKSLLSQEKNTKAIVKPLWSFEGKDVFARKRIKDRSFSYEFNRVPKAFQEELDRMIQVVMRKHFQE</sequence>
<dbReference type="InterPro" id="IPR004437">
    <property type="entry name" value="ParB/RepB/Spo0J"/>
</dbReference>
<dbReference type="NCBIfam" id="TIGR00180">
    <property type="entry name" value="parB_part"/>
    <property type="match status" value="1"/>
</dbReference>
<dbReference type="PANTHER" id="PTHR38973">
    <property type="entry name" value="PLASMID PARTITIONING CONTROL PROTEIN-RELATED"/>
    <property type="match status" value="1"/>
</dbReference>
<dbReference type="CDD" id="cd16394">
    <property type="entry name" value="sopB_N"/>
    <property type="match status" value="1"/>
</dbReference>
<organism evidence="4 5">
    <name type="scientific">Hafnia alvei</name>
    <dbReference type="NCBI Taxonomy" id="569"/>
    <lineage>
        <taxon>Bacteria</taxon>
        <taxon>Pseudomonadati</taxon>
        <taxon>Pseudomonadota</taxon>
        <taxon>Gammaproteobacteria</taxon>
        <taxon>Enterobacterales</taxon>
        <taxon>Hafniaceae</taxon>
        <taxon>Hafnia</taxon>
    </lineage>
</organism>
<gene>
    <name evidence="4" type="primary">sopB</name>
    <name evidence="4" type="ORF">NCTC8105_05147</name>
</gene>
<proteinExistence type="inferred from homology"/>
<dbReference type="RefSeq" id="WP_043495521.1">
    <property type="nucleotide sequence ID" value="NZ_CP139993.1"/>
</dbReference>
<evidence type="ECO:0000259" key="3">
    <source>
        <dbReference type="SMART" id="SM00470"/>
    </source>
</evidence>
<dbReference type="SMART" id="SM00470">
    <property type="entry name" value="ParB"/>
    <property type="match status" value="1"/>
</dbReference>
<evidence type="ECO:0000256" key="1">
    <source>
        <dbReference type="ARBA" id="ARBA00006295"/>
    </source>
</evidence>
<dbReference type="InterPro" id="IPR003115">
    <property type="entry name" value="ParB_N"/>
</dbReference>
<evidence type="ECO:0000313" key="4">
    <source>
        <dbReference type="EMBL" id="STS20998.1"/>
    </source>
</evidence>
<dbReference type="Pfam" id="PF08775">
    <property type="entry name" value="ParB"/>
    <property type="match status" value="1"/>
</dbReference>
<dbReference type="AlphaFoldDB" id="A0A377TDE0"/>
<reference evidence="4 5" key="1">
    <citation type="submission" date="2018-06" db="EMBL/GenBank/DDBJ databases">
        <authorList>
            <consortium name="Pathogen Informatics"/>
            <person name="Doyle S."/>
        </authorList>
    </citation>
    <scope>NUCLEOTIDE SEQUENCE [LARGE SCALE GENOMIC DNA]</scope>
    <source>
        <strain evidence="4 5">NCTC8105</strain>
    </source>
</reference>
<dbReference type="Gene3D" id="1.10.10.2830">
    <property type="match status" value="1"/>
</dbReference>
<dbReference type="GO" id="GO:0003677">
    <property type="term" value="F:DNA binding"/>
    <property type="evidence" value="ECO:0007669"/>
    <property type="project" value="UniProtKB-KW"/>
</dbReference>
<keyword evidence="2" id="KW-0238">DNA-binding</keyword>
<accession>A0A377TDE0</accession>
<dbReference type="EMBL" id="UGHP01000002">
    <property type="protein sequence ID" value="STS20998.1"/>
    <property type="molecule type" value="Genomic_DNA"/>
</dbReference>
<comment type="similarity">
    <text evidence="1">Belongs to the ParB family.</text>
</comment>
<evidence type="ECO:0000313" key="5">
    <source>
        <dbReference type="Proteomes" id="UP000254821"/>
    </source>
</evidence>